<keyword evidence="12 18" id="KW-0479">Metal-binding</keyword>
<name>A0A0F7JYA1_9GAMM</name>
<comment type="pathway">
    <text evidence="4 18">Amino-acid biosynthesis; L-histidine biosynthesis; L-histidine from 5-phospho-alpha-D-ribose 1-diphosphate: step 1/9.</text>
</comment>
<dbReference type="GO" id="GO:0005737">
    <property type="term" value="C:cytoplasm"/>
    <property type="evidence" value="ECO:0007669"/>
    <property type="project" value="UniProtKB-SubCell"/>
</dbReference>
<evidence type="ECO:0000256" key="7">
    <source>
        <dbReference type="ARBA" id="ARBA00020998"/>
    </source>
</evidence>
<dbReference type="RefSeq" id="WP_046859622.1">
    <property type="nucleotide sequence ID" value="NZ_CP011412.1"/>
</dbReference>
<protein>
    <recommendedName>
        <fullName evidence="7 18">ATP phosphoribosyltransferase</fullName>
        <shortName evidence="18">ATP-PRT</shortName>
        <shortName evidence="18">ATP-PRTase</shortName>
        <ecNumber evidence="6 18">2.4.2.17</ecNumber>
    </recommendedName>
</protein>
<keyword evidence="15 18" id="KW-0460">Magnesium</keyword>
<keyword evidence="14 18" id="KW-0067">ATP-binding</keyword>
<dbReference type="FunFam" id="3.30.70.120:FF:000002">
    <property type="entry name" value="ATP phosphoribosyltransferase"/>
    <property type="match status" value="1"/>
</dbReference>
<dbReference type="NCBIfam" id="TIGR00070">
    <property type="entry name" value="hisG"/>
    <property type="match status" value="1"/>
</dbReference>
<keyword evidence="10 18" id="KW-0328">Glycosyltransferase</keyword>
<keyword evidence="16 18" id="KW-0368">Histidine biosynthesis</keyword>
<proteinExistence type="inferred from homology"/>
<dbReference type="InterPro" id="IPR020621">
    <property type="entry name" value="ATP-PRT_HisG_long"/>
</dbReference>
<evidence type="ECO:0000256" key="6">
    <source>
        <dbReference type="ARBA" id="ARBA00011946"/>
    </source>
</evidence>
<evidence type="ECO:0000256" key="17">
    <source>
        <dbReference type="ARBA" id="ARBA00024861"/>
    </source>
</evidence>
<dbReference type="Gene3D" id="3.40.190.10">
    <property type="entry name" value="Periplasmic binding protein-like II"/>
    <property type="match status" value="2"/>
</dbReference>
<evidence type="ECO:0000256" key="3">
    <source>
        <dbReference type="ARBA" id="ARBA00004496"/>
    </source>
</evidence>
<evidence type="ECO:0000313" key="21">
    <source>
        <dbReference type="EMBL" id="AKH20692.1"/>
    </source>
</evidence>
<dbReference type="InterPro" id="IPR011322">
    <property type="entry name" value="N-reg_PII-like_a/b"/>
</dbReference>
<reference evidence="21 22" key="1">
    <citation type="journal article" date="2015" name="Genome Announc.">
        <title>Complete Genome Sequence of Sedimenticola thiotaurini Strain SIP-G1, a Polyphosphate- and Polyhydroxyalkanoate-Accumulating Sulfur-Oxidizing Gammaproteobacterium Isolated from Salt Marsh Sediments.</title>
        <authorList>
            <person name="Flood B.E."/>
            <person name="Jones D.S."/>
            <person name="Bailey J.V."/>
        </authorList>
    </citation>
    <scope>NUCLEOTIDE SEQUENCE [LARGE SCALE GENOMIC DNA]</scope>
    <source>
        <strain evidence="21 22">SIP-G1</strain>
    </source>
</reference>
<evidence type="ECO:0000259" key="20">
    <source>
        <dbReference type="Pfam" id="PF08029"/>
    </source>
</evidence>
<dbReference type="InterPro" id="IPR013115">
    <property type="entry name" value="HisG_C"/>
</dbReference>
<comment type="catalytic activity">
    <reaction evidence="1 18">
        <text>1-(5-phospho-beta-D-ribosyl)-ATP + diphosphate = 5-phospho-alpha-D-ribose 1-diphosphate + ATP</text>
        <dbReference type="Rhea" id="RHEA:18473"/>
        <dbReference type="ChEBI" id="CHEBI:30616"/>
        <dbReference type="ChEBI" id="CHEBI:33019"/>
        <dbReference type="ChEBI" id="CHEBI:58017"/>
        <dbReference type="ChEBI" id="CHEBI:73183"/>
        <dbReference type="EC" id="2.4.2.17"/>
    </reaction>
</comment>
<dbReference type="NCBIfam" id="TIGR03455">
    <property type="entry name" value="HisG_C-term"/>
    <property type="match status" value="1"/>
</dbReference>
<comment type="similarity">
    <text evidence="5 18">Belongs to the ATP phosphoribosyltransferase family. Long subfamily.</text>
</comment>
<dbReference type="GO" id="GO:0003879">
    <property type="term" value="F:ATP phosphoribosyltransferase activity"/>
    <property type="evidence" value="ECO:0007669"/>
    <property type="project" value="UniProtKB-UniRule"/>
</dbReference>
<evidence type="ECO:0000256" key="8">
    <source>
        <dbReference type="ARBA" id="ARBA00022490"/>
    </source>
</evidence>
<dbReference type="EC" id="2.4.2.17" evidence="6 18"/>
<evidence type="ECO:0000259" key="19">
    <source>
        <dbReference type="Pfam" id="PF01634"/>
    </source>
</evidence>
<accession>A0A0F7JYA1</accession>
<organism evidence="21 22">
    <name type="scientific">Sedimenticola thiotaurini</name>
    <dbReference type="NCBI Taxonomy" id="1543721"/>
    <lineage>
        <taxon>Bacteria</taxon>
        <taxon>Pseudomonadati</taxon>
        <taxon>Pseudomonadota</taxon>
        <taxon>Gammaproteobacteria</taxon>
        <taxon>Chromatiales</taxon>
        <taxon>Sedimenticolaceae</taxon>
        <taxon>Sedimenticola</taxon>
    </lineage>
</organism>
<dbReference type="SUPFAM" id="SSF53850">
    <property type="entry name" value="Periplasmic binding protein-like II"/>
    <property type="match status" value="1"/>
</dbReference>
<dbReference type="GO" id="GO:0000287">
    <property type="term" value="F:magnesium ion binding"/>
    <property type="evidence" value="ECO:0007669"/>
    <property type="project" value="UniProtKB-UniRule"/>
</dbReference>
<evidence type="ECO:0000256" key="11">
    <source>
        <dbReference type="ARBA" id="ARBA00022679"/>
    </source>
</evidence>
<keyword evidence="13 18" id="KW-0547">Nucleotide-binding</keyword>
<sequence length="292" mass="32257">MAQLKLGIPKGSLESATLSLFEQAGWSITARSRNYFPSINDPDISCALVRSQEMAPYVANGTLDLGLTGHDWILETESEKGVEEICELVYSKSSDQPCRWVLVVPKDSPIQSIEDLQGKKISTELVSFTKRYLAQRGIEAQVEFSWGATEAKVVEGLVDAVVEITETGSTIRAHGLRIVCDILHTETRLIANPQALQDPWKRDKIEQIATLLQAALTARRKVALKMNVPAAQLELVIGMLPSLHAPTISHLYDQEWLAVETVVNSGEVRDLVPRLKAAGAEGILEYELRKMI</sequence>
<comment type="subcellular location">
    <subcellularLocation>
        <location evidence="3 18">Cytoplasm</location>
    </subcellularLocation>
</comment>
<evidence type="ECO:0000256" key="16">
    <source>
        <dbReference type="ARBA" id="ARBA00023102"/>
    </source>
</evidence>
<feature type="domain" description="ATP phosphoribosyltransferase catalytic" evidence="19">
    <location>
        <begin position="50"/>
        <end position="213"/>
    </location>
</feature>
<dbReference type="OrthoDB" id="9806435at2"/>
<dbReference type="GO" id="GO:0000105">
    <property type="term" value="P:L-histidine biosynthetic process"/>
    <property type="evidence" value="ECO:0007669"/>
    <property type="project" value="UniProtKB-UniRule"/>
</dbReference>
<dbReference type="Pfam" id="PF08029">
    <property type="entry name" value="HisG_C"/>
    <property type="match status" value="1"/>
</dbReference>
<keyword evidence="11 18" id="KW-0808">Transferase</keyword>
<keyword evidence="8 18" id="KW-0963">Cytoplasm</keyword>
<dbReference type="PANTHER" id="PTHR21403">
    <property type="entry name" value="ATP PHOSPHORIBOSYLTRANSFERASE ATP-PRTASE"/>
    <property type="match status" value="1"/>
</dbReference>
<gene>
    <name evidence="18" type="primary">hisG</name>
    <name evidence="21" type="ORF">AAY24_10360</name>
</gene>
<dbReference type="CDD" id="cd13593">
    <property type="entry name" value="PBP2_HisGL3"/>
    <property type="match status" value="1"/>
</dbReference>
<evidence type="ECO:0000256" key="10">
    <source>
        <dbReference type="ARBA" id="ARBA00022676"/>
    </source>
</evidence>
<dbReference type="Proteomes" id="UP000034410">
    <property type="component" value="Chromosome"/>
</dbReference>
<evidence type="ECO:0000256" key="2">
    <source>
        <dbReference type="ARBA" id="ARBA00001946"/>
    </source>
</evidence>
<evidence type="ECO:0000256" key="15">
    <source>
        <dbReference type="ARBA" id="ARBA00022842"/>
    </source>
</evidence>
<dbReference type="AlphaFoldDB" id="A0A0F7JYA1"/>
<comment type="function">
    <text evidence="17 18">Catalyzes the condensation of ATP and 5-phosphoribose 1-diphosphate to form N'-(5'-phosphoribosyl)-ATP (PR-ATP). Has a crucial role in the pathway because the rate of histidine biosynthesis seems to be controlled primarily by regulation of HisG enzymatic activity.</text>
</comment>
<dbReference type="FunFam" id="3.40.190.10:FF:000258">
    <property type="entry name" value="ATP phosphoribosyltransferase"/>
    <property type="match status" value="1"/>
</dbReference>
<dbReference type="InterPro" id="IPR015867">
    <property type="entry name" value="N-reg_PII/ATP_PRibTrfase_C"/>
</dbReference>
<comment type="cofactor">
    <cofactor evidence="2 18">
        <name>Mg(2+)</name>
        <dbReference type="ChEBI" id="CHEBI:18420"/>
    </cofactor>
</comment>
<evidence type="ECO:0000256" key="12">
    <source>
        <dbReference type="ARBA" id="ARBA00022723"/>
    </source>
</evidence>
<dbReference type="SUPFAM" id="SSF54913">
    <property type="entry name" value="GlnB-like"/>
    <property type="match status" value="1"/>
</dbReference>
<evidence type="ECO:0000313" key="22">
    <source>
        <dbReference type="Proteomes" id="UP000034410"/>
    </source>
</evidence>
<dbReference type="EMBL" id="CP011412">
    <property type="protein sequence ID" value="AKH20692.1"/>
    <property type="molecule type" value="Genomic_DNA"/>
</dbReference>
<evidence type="ECO:0000256" key="5">
    <source>
        <dbReference type="ARBA" id="ARBA00007955"/>
    </source>
</evidence>
<feature type="domain" description="Histidine biosynthesis HisG C-terminal" evidence="20">
    <location>
        <begin position="218"/>
        <end position="290"/>
    </location>
</feature>
<dbReference type="InterPro" id="IPR001348">
    <property type="entry name" value="ATP_PRibTrfase_HisG"/>
</dbReference>
<dbReference type="UniPathway" id="UPA00031">
    <property type="reaction ID" value="UER00006"/>
</dbReference>
<evidence type="ECO:0000256" key="14">
    <source>
        <dbReference type="ARBA" id="ARBA00022840"/>
    </source>
</evidence>
<comment type="activity regulation">
    <text evidence="18">Feedback inhibited by histidine.</text>
</comment>
<dbReference type="GO" id="GO:0005524">
    <property type="term" value="F:ATP binding"/>
    <property type="evidence" value="ECO:0007669"/>
    <property type="project" value="UniProtKB-KW"/>
</dbReference>
<evidence type="ECO:0000256" key="18">
    <source>
        <dbReference type="HAMAP-Rule" id="MF_00079"/>
    </source>
</evidence>
<evidence type="ECO:0000256" key="4">
    <source>
        <dbReference type="ARBA" id="ARBA00004667"/>
    </source>
</evidence>
<keyword evidence="22" id="KW-1185">Reference proteome</keyword>
<dbReference type="InterPro" id="IPR013820">
    <property type="entry name" value="ATP_PRibTrfase_cat"/>
</dbReference>
<evidence type="ECO:0000256" key="9">
    <source>
        <dbReference type="ARBA" id="ARBA00022605"/>
    </source>
</evidence>
<dbReference type="Pfam" id="PF01634">
    <property type="entry name" value="HisG"/>
    <property type="match status" value="1"/>
</dbReference>
<evidence type="ECO:0000256" key="1">
    <source>
        <dbReference type="ARBA" id="ARBA00000915"/>
    </source>
</evidence>
<dbReference type="PATRIC" id="fig|1543721.4.peg.2149"/>
<evidence type="ECO:0000256" key="13">
    <source>
        <dbReference type="ARBA" id="ARBA00022741"/>
    </source>
</evidence>
<dbReference type="KEGG" id="seds:AAY24_10360"/>
<keyword evidence="9 18" id="KW-0028">Amino-acid biosynthesis</keyword>
<dbReference type="HAMAP" id="MF_00079">
    <property type="entry name" value="HisG_Long"/>
    <property type="match status" value="1"/>
</dbReference>
<dbReference type="PANTHER" id="PTHR21403:SF10">
    <property type="entry name" value="ATP PHOSPHORIBOSYLTRANSFERASE"/>
    <property type="match status" value="1"/>
</dbReference>
<dbReference type="Gene3D" id="3.30.70.120">
    <property type="match status" value="1"/>
</dbReference>